<dbReference type="AlphaFoldDB" id="M4QAE1"/>
<dbReference type="PROSITE" id="PS50159">
    <property type="entry name" value="RIBOSOMAL_S13_2"/>
    <property type="match status" value="1"/>
</dbReference>
<dbReference type="InterPro" id="IPR010979">
    <property type="entry name" value="Ribosomal_uS13-like_H2TH"/>
</dbReference>
<evidence type="ECO:0000313" key="6">
    <source>
        <dbReference type="EMBL" id="AGH24347.1"/>
    </source>
</evidence>
<dbReference type="PROSITE" id="PS00646">
    <property type="entry name" value="RIBOSOMAL_S13_1"/>
    <property type="match status" value="1"/>
</dbReference>
<evidence type="ECO:0000256" key="2">
    <source>
        <dbReference type="ARBA" id="ARBA00022980"/>
    </source>
</evidence>
<dbReference type="InterPro" id="IPR001892">
    <property type="entry name" value="Ribosomal_uS13"/>
</dbReference>
<keyword evidence="3 4" id="KW-0687">Ribonucleoprotein</keyword>
<evidence type="ECO:0000256" key="3">
    <source>
        <dbReference type="ARBA" id="ARBA00023274"/>
    </source>
</evidence>
<dbReference type="PIRSF" id="PIRSF002134">
    <property type="entry name" value="Ribosomal_S13"/>
    <property type="match status" value="1"/>
</dbReference>
<dbReference type="HAMAP" id="MF_01315">
    <property type="entry name" value="Ribosomal_uS13"/>
    <property type="match status" value="1"/>
</dbReference>
<feature type="compositionally biased region" description="Basic residues" evidence="5">
    <location>
        <begin position="113"/>
        <end position="122"/>
    </location>
</feature>
<comment type="similarity">
    <text evidence="1 4">Belongs to the universal ribosomal protein uS13 family.</text>
</comment>
<reference evidence="6" key="1">
    <citation type="journal article" date="2004" name="RNA">
        <title>Mitochondrial 3' tRNA editing in the jakobid Seculamonas ecuadoriensis: a novel mechanism and implications for tRNA processing.</title>
        <authorList>
            <person name="Leigh J."/>
            <person name="Lang B.F."/>
        </authorList>
    </citation>
    <scope>NUCLEOTIDE SEQUENCE</scope>
    <source>
        <strain evidence="6">ATCC 50283</strain>
    </source>
</reference>
<protein>
    <submittedName>
        <fullName evidence="6">Ribosomal protein S13</fullName>
    </submittedName>
</protein>
<reference evidence="6" key="3">
    <citation type="journal article" date="2013" name="Genome Biol. Evol.">
        <title>Strikingly bacteria-like and gene-rich mitochondrial genomes throughout jakobid protists.</title>
        <authorList>
            <person name="Burger G."/>
            <person name="Gray M.W."/>
            <person name="Forget L."/>
            <person name="Lang B.F."/>
        </authorList>
    </citation>
    <scope>NUCLEOTIDE SEQUENCE</scope>
    <source>
        <strain evidence="6">ATCC 50283</strain>
    </source>
</reference>
<organism evidence="6">
    <name type="scientific">Reclinomonas americana ATCC 50283</name>
    <dbReference type="NCBI Taxonomy" id="1295594"/>
    <lineage>
        <taxon>Eukaryota</taxon>
        <taxon>Discoba</taxon>
        <taxon>Jakobida</taxon>
        <taxon>Histionina</taxon>
        <taxon>Histionidae</taxon>
        <taxon>Reclinomonas</taxon>
    </lineage>
</organism>
<dbReference type="InterPro" id="IPR018269">
    <property type="entry name" value="Ribosomal_uS13_CS"/>
</dbReference>
<name>M4QAE1_RECAM</name>
<geneLocation type="mitochondrion" evidence="6"/>
<evidence type="ECO:0000256" key="1">
    <source>
        <dbReference type="ARBA" id="ARBA00008080"/>
    </source>
</evidence>
<dbReference type="PANTHER" id="PTHR10871">
    <property type="entry name" value="30S RIBOSOMAL PROTEIN S13/40S RIBOSOMAL PROTEIN S18"/>
    <property type="match status" value="1"/>
</dbReference>
<keyword evidence="2 4" id="KW-0689">Ribosomal protein</keyword>
<dbReference type="InterPro" id="IPR027437">
    <property type="entry name" value="Rbsml_uS13_C"/>
</dbReference>
<feature type="region of interest" description="Disordered" evidence="5">
    <location>
        <begin position="96"/>
        <end position="122"/>
    </location>
</feature>
<dbReference type="GO" id="GO:0003735">
    <property type="term" value="F:structural constituent of ribosome"/>
    <property type="evidence" value="ECO:0007669"/>
    <property type="project" value="InterPro"/>
</dbReference>
<dbReference type="PANTHER" id="PTHR10871:SF1">
    <property type="entry name" value="SMALL RIBOSOMAL SUBUNIT PROTEIN US13M"/>
    <property type="match status" value="1"/>
</dbReference>
<dbReference type="Gene3D" id="1.10.8.50">
    <property type="match status" value="1"/>
</dbReference>
<evidence type="ECO:0000256" key="4">
    <source>
        <dbReference type="RuleBase" id="RU003830"/>
    </source>
</evidence>
<dbReference type="EMBL" id="KC353357">
    <property type="protein sequence ID" value="AGH24347.1"/>
    <property type="molecule type" value="Genomic_DNA"/>
</dbReference>
<dbReference type="Gene3D" id="4.10.910.10">
    <property type="entry name" value="30s ribosomal protein s13, domain 2"/>
    <property type="match status" value="1"/>
</dbReference>
<dbReference type="GO" id="GO:0006412">
    <property type="term" value="P:translation"/>
    <property type="evidence" value="ECO:0007669"/>
    <property type="project" value="InterPro"/>
</dbReference>
<accession>M4QAE1</accession>
<evidence type="ECO:0000256" key="5">
    <source>
        <dbReference type="SAM" id="MobiDB-lite"/>
    </source>
</evidence>
<sequence>MIHLFGINIDSNKKIPSALKTVYGLGDQKVKELCSYMGLSTKLKLSDLNESQISKLCHYIEENFLIESELRKNQTYNIKRLLDIKSYRGLRHAHGLPVHGQRTHSNGKTQKSLSKRRGIKVL</sequence>
<dbReference type="GO" id="GO:0015935">
    <property type="term" value="C:small ribosomal subunit"/>
    <property type="evidence" value="ECO:0007669"/>
    <property type="project" value="TreeGrafter"/>
</dbReference>
<proteinExistence type="inferred from homology"/>
<gene>
    <name evidence="6" type="primary">rps13</name>
</gene>
<reference evidence="6" key="2">
    <citation type="journal article" date="2006" name="RNA">
        <title>Hybrid E. coli--Mitochondrial ribonuclease P RNAs are catalytically active.</title>
        <authorList>
            <person name="Seif E."/>
            <person name="Cadieux A."/>
            <person name="Lang B.F."/>
        </authorList>
    </citation>
    <scope>NUCLEOTIDE SEQUENCE</scope>
    <source>
        <strain evidence="6">ATCC 50283</strain>
    </source>
</reference>
<dbReference type="GO" id="GO:0003723">
    <property type="term" value="F:RNA binding"/>
    <property type="evidence" value="ECO:0007669"/>
    <property type="project" value="InterPro"/>
</dbReference>
<dbReference type="Pfam" id="PF00416">
    <property type="entry name" value="Ribosomal_S13"/>
    <property type="match status" value="1"/>
</dbReference>
<keyword evidence="6" id="KW-0496">Mitochondrion</keyword>
<feature type="compositionally biased region" description="Polar residues" evidence="5">
    <location>
        <begin position="103"/>
        <end position="112"/>
    </location>
</feature>
<dbReference type="SUPFAM" id="SSF46946">
    <property type="entry name" value="S13-like H2TH domain"/>
    <property type="match status" value="1"/>
</dbReference>
<dbReference type="GO" id="GO:0005739">
    <property type="term" value="C:mitochondrion"/>
    <property type="evidence" value="ECO:0007669"/>
    <property type="project" value="TreeGrafter"/>
</dbReference>